<dbReference type="PANTHER" id="PTHR31325">
    <property type="entry name" value="OS01G0798800 PROTEIN-RELATED"/>
    <property type="match status" value="1"/>
</dbReference>
<organism evidence="3 4">
    <name type="scientific">Quercus rubra</name>
    <name type="common">Northern red oak</name>
    <name type="synonym">Quercus borealis</name>
    <dbReference type="NCBI Taxonomy" id="3512"/>
    <lineage>
        <taxon>Eukaryota</taxon>
        <taxon>Viridiplantae</taxon>
        <taxon>Streptophyta</taxon>
        <taxon>Embryophyta</taxon>
        <taxon>Tracheophyta</taxon>
        <taxon>Spermatophyta</taxon>
        <taxon>Magnoliopsida</taxon>
        <taxon>eudicotyledons</taxon>
        <taxon>Gunneridae</taxon>
        <taxon>Pentapetalae</taxon>
        <taxon>rosids</taxon>
        <taxon>fabids</taxon>
        <taxon>Fagales</taxon>
        <taxon>Fagaceae</taxon>
        <taxon>Quercus</taxon>
    </lineage>
</organism>
<feature type="transmembrane region" description="Helical" evidence="1">
    <location>
        <begin position="368"/>
        <end position="388"/>
    </location>
</feature>
<dbReference type="Proteomes" id="UP001324115">
    <property type="component" value="Unassembled WGS sequence"/>
</dbReference>
<sequence length="717" mass="82698">MTHADLNLGGIGGEVKEREKIVCSLIYIKARTLMEIFPPMLRKLWKDWELRVLVLLSLILQIVLIFLGNRRKYTRRPWIRIVLWCAYMIADWVAIVALGVTSNNLGDVIESNGIDGLLNDGIQLTAFWAPFLLLHLGGPDTVTSYSMEDNELWLRHLLGLVVQTGVALYIFLVVWTGSRIFIPSLLMFFVGIIKYGERTWVLRLASTEHFRESMLTPPDPGPNYSKFMREYNLKQFEGYHVRAEEVSGAQVVNLPTANGNNPIRDATELVTSYHLFKTFRLLFVDLILGLDDRENSQSLFKEISWDKAFKVIEMELGFMYDVLYTKAAVIHSPQGWCLRLIIFSFTSIALGLFSVIQKLNYSNIDLILTFLLLAVAILLELYAFLLLLSSDWTDLWLSKHANNSIRGAITCLQLPKQPRWSNSMLQFNLLSFSLKEKHTVFYGIQKLLRIDGVIEKHRYTTCEEVHEDLKKFIFNHLKEKFNLLKETSNDAIDIRTLCYYRGDAALEKFNRRCLNWSVEVEFDQSILIWHIATDLCYHLDFKCPLMLPRGIGIIRFRDTCAEITQFFKERESRADTVESYSDWFQNFCSWGMDCFQTGKPTLDKSHMCKMMLLKMNTQVPPNKVKGDRSKTVLFDACRLASELQAISDKNQKWEMISNVWVEMLANAACHCRGNYHAQKLKHGGELLTHVWLLMAHFGLTEQFQISQGAARAKLVVA</sequence>
<feature type="transmembrane region" description="Helical" evidence="1">
    <location>
        <begin position="336"/>
        <end position="356"/>
    </location>
</feature>
<reference evidence="3 4" key="1">
    <citation type="journal article" date="2023" name="G3 (Bethesda)">
        <title>A haplotype-resolved chromosome-scale genome for Quercus rubra L. provides insights into the genetics of adaptive traits for red oak species.</title>
        <authorList>
            <person name="Kapoor B."/>
            <person name="Jenkins J."/>
            <person name="Schmutz J."/>
            <person name="Zhebentyayeva T."/>
            <person name="Kuelheim C."/>
            <person name="Coggeshall M."/>
            <person name="Heim C."/>
            <person name="Lasky J.R."/>
            <person name="Leites L."/>
            <person name="Islam-Faridi N."/>
            <person name="Romero-Severson J."/>
            <person name="DeLeo V.L."/>
            <person name="Lucas S.M."/>
            <person name="Lazic D."/>
            <person name="Gailing O."/>
            <person name="Carlson J."/>
            <person name="Staton M."/>
        </authorList>
    </citation>
    <scope>NUCLEOTIDE SEQUENCE [LARGE SCALE GENOMIC DNA]</scope>
    <source>
        <strain evidence="3">Pseudo-F2</strain>
    </source>
</reference>
<keyword evidence="4" id="KW-1185">Reference proteome</keyword>
<evidence type="ECO:0000256" key="1">
    <source>
        <dbReference type="SAM" id="Phobius"/>
    </source>
</evidence>
<accession>A0AAN7IYZ3</accession>
<dbReference type="InterPro" id="IPR007658">
    <property type="entry name" value="DUF594"/>
</dbReference>
<keyword evidence="1" id="KW-0472">Membrane</keyword>
<dbReference type="Pfam" id="PF04578">
    <property type="entry name" value="DUF594"/>
    <property type="match status" value="1"/>
</dbReference>
<dbReference type="EMBL" id="JAXUIC010000005">
    <property type="protein sequence ID" value="KAK4591415.1"/>
    <property type="molecule type" value="Genomic_DNA"/>
</dbReference>
<evidence type="ECO:0000259" key="2">
    <source>
        <dbReference type="Pfam" id="PF13968"/>
    </source>
</evidence>
<dbReference type="Pfam" id="PF13968">
    <property type="entry name" value="DUF4220"/>
    <property type="match status" value="1"/>
</dbReference>
<feature type="transmembrane region" description="Helical" evidence="1">
    <location>
        <begin position="180"/>
        <end position="196"/>
    </location>
</feature>
<gene>
    <name evidence="3" type="ORF">RGQ29_021569</name>
</gene>
<evidence type="ECO:0000313" key="4">
    <source>
        <dbReference type="Proteomes" id="UP001324115"/>
    </source>
</evidence>
<name>A0AAN7IYZ3_QUERU</name>
<feature type="transmembrane region" description="Helical" evidence="1">
    <location>
        <begin position="152"/>
        <end position="174"/>
    </location>
</feature>
<proteinExistence type="predicted"/>
<feature type="transmembrane region" description="Helical" evidence="1">
    <location>
        <begin position="50"/>
        <end position="69"/>
    </location>
</feature>
<comment type="caution">
    <text evidence="3">The sequence shown here is derived from an EMBL/GenBank/DDBJ whole genome shotgun (WGS) entry which is preliminary data.</text>
</comment>
<protein>
    <recommendedName>
        <fullName evidence="2">DUF4220 domain-containing protein</fullName>
    </recommendedName>
</protein>
<dbReference type="InterPro" id="IPR025315">
    <property type="entry name" value="DUF4220"/>
</dbReference>
<feature type="transmembrane region" description="Helical" evidence="1">
    <location>
        <begin position="81"/>
        <end position="101"/>
    </location>
</feature>
<feature type="transmembrane region" description="Helical" evidence="1">
    <location>
        <begin position="121"/>
        <end position="140"/>
    </location>
</feature>
<feature type="domain" description="DUF4220" evidence="2">
    <location>
        <begin position="84"/>
        <end position="432"/>
    </location>
</feature>
<keyword evidence="1" id="KW-0812">Transmembrane</keyword>
<keyword evidence="1" id="KW-1133">Transmembrane helix</keyword>
<dbReference type="AlphaFoldDB" id="A0AAN7IYZ3"/>
<evidence type="ECO:0000313" key="3">
    <source>
        <dbReference type="EMBL" id="KAK4591415.1"/>
    </source>
</evidence>